<gene>
    <name evidence="1" type="ORF">TM448A02298_0011</name>
    <name evidence="2" type="ORF">TM448B01025_0029</name>
</gene>
<sequence>MSIKLYKTIEGWWNDLDYDLKVELMENEYPDEANLIEVEEMWNGLNWEEKYKIYVSADNDIEPTDEEKDAIEGDIEAHRRIVEGDEIE</sequence>
<evidence type="ECO:0000313" key="1">
    <source>
        <dbReference type="EMBL" id="QJA51787.1"/>
    </source>
</evidence>
<name>A0A6H1ZWT5_9ZZZZ</name>
<evidence type="ECO:0000313" key="2">
    <source>
        <dbReference type="EMBL" id="QJH97495.1"/>
    </source>
</evidence>
<dbReference type="EMBL" id="MT144288">
    <property type="protein sequence ID" value="QJA51787.1"/>
    <property type="molecule type" value="Genomic_DNA"/>
</dbReference>
<reference evidence="1" key="1">
    <citation type="submission" date="2020-03" db="EMBL/GenBank/DDBJ databases">
        <title>The deep terrestrial virosphere.</title>
        <authorList>
            <person name="Holmfeldt K."/>
            <person name="Nilsson E."/>
            <person name="Simone D."/>
            <person name="Lopez-Fernandez M."/>
            <person name="Wu X."/>
            <person name="de Brujin I."/>
            <person name="Lundin D."/>
            <person name="Andersson A."/>
            <person name="Bertilsson S."/>
            <person name="Dopson M."/>
        </authorList>
    </citation>
    <scope>NUCLEOTIDE SEQUENCE</scope>
    <source>
        <strain evidence="1">TM448A02298</strain>
        <strain evidence="2">TM448B01025</strain>
    </source>
</reference>
<dbReference type="AlphaFoldDB" id="A0A6H1ZWT5"/>
<protein>
    <submittedName>
        <fullName evidence="1">Uncharacterized protein</fullName>
    </submittedName>
</protein>
<dbReference type="EMBL" id="MT144688">
    <property type="protein sequence ID" value="QJH97495.1"/>
    <property type="molecule type" value="Genomic_DNA"/>
</dbReference>
<accession>A0A6H1ZWT5</accession>
<proteinExistence type="predicted"/>
<organism evidence="1">
    <name type="scientific">viral metagenome</name>
    <dbReference type="NCBI Taxonomy" id="1070528"/>
    <lineage>
        <taxon>unclassified sequences</taxon>
        <taxon>metagenomes</taxon>
        <taxon>organismal metagenomes</taxon>
    </lineage>
</organism>